<feature type="domain" description="HTH cro/C1-type" evidence="1">
    <location>
        <begin position="9"/>
        <end position="63"/>
    </location>
</feature>
<dbReference type="Proteomes" id="UP000190774">
    <property type="component" value="Unassembled WGS sequence"/>
</dbReference>
<organism evidence="2 3">
    <name type="scientific">Prosthecobacter debontii</name>
    <dbReference type="NCBI Taxonomy" id="48467"/>
    <lineage>
        <taxon>Bacteria</taxon>
        <taxon>Pseudomonadati</taxon>
        <taxon>Verrucomicrobiota</taxon>
        <taxon>Verrucomicrobiia</taxon>
        <taxon>Verrucomicrobiales</taxon>
        <taxon>Verrucomicrobiaceae</taxon>
        <taxon>Prosthecobacter</taxon>
    </lineage>
</organism>
<reference evidence="3" key="1">
    <citation type="submission" date="2017-02" db="EMBL/GenBank/DDBJ databases">
        <authorList>
            <person name="Varghese N."/>
            <person name="Submissions S."/>
        </authorList>
    </citation>
    <scope>NUCLEOTIDE SEQUENCE [LARGE SCALE GENOMIC DNA]</scope>
    <source>
        <strain evidence="3">ATCC 700200</strain>
    </source>
</reference>
<dbReference type="EMBL" id="FUYE01000010">
    <property type="protein sequence ID" value="SKB00196.1"/>
    <property type="molecule type" value="Genomic_DNA"/>
</dbReference>
<dbReference type="STRING" id="48467.SAMN02745166_03091"/>
<evidence type="ECO:0000313" key="2">
    <source>
        <dbReference type="EMBL" id="SKB00196.1"/>
    </source>
</evidence>
<dbReference type="SMART" id="SM00530">
    <property type="entry name" value="HTH_XRE"/>
    <property type="match status" value="1"/>
</dbReference>
<dbReference type="Gene3D" id="1.10.260.40">
    <property type="entry name" value="lambda repressor-like DNA-binding domains"/>
    <property type="match status" value="1"/>
</dbReference>
<dbReference type="InterPro" id="IPR001387">
    <property type="entry name" value="Cro/C1-type_HTH"/>
</dbReference>
<protein>
    <submittedName>
        <fullName evidence="2">DNA-binding transcriptional regulator, XRE-family HTH domain</fullName>
    </submittedName>
</protein>
<dbReference type="Pfam" id="PF01381">
    <property type="entry name" value="HTH_3"/>
    <property type="match status" value="1"/>
</dbReference>
<dbReference type="RefSeq" id="WP_078814287.1">
    <property type="nucleotide sequence ID" value="NZ_FUYE01000010.1"/>
</dbReference>
<keyword evidence="2" id="KW-0238">DNA-binding</keyword>
<dbReference type="SUPFAM" id="SSF47413">
    <property type="entry name" value="lambda repressor-like DNA-binding domains"/>
    <property type="match status" value="1"/>
</dbReference>
<gene>
    <name evidence="2" type="ORF">SAMN02745166_03091</name>
</gene>
<sequence>MERAIVLILKNERLRAGISATQLAAQIGVARTTITHLESDDARPTFWVLKKIADGLGLDFGACVIRAQKEAKK</sequence>
<dbReference type="AlphaFoldDB" id="A0A1T4YEI7"/>
<dbReference type="OrthoDB" id="9814553at2"/>
<evidence type="ECO:0000313" key="3">
    <source>
        <dbReference type="Proteomes" id="UP000190774"/>
    </source>
</evidence>
<keyword evidence="3" id="KW-1185">Reference proteome</keyword>
<proteinExistence type="predicted"/>
<accession>A0A1T4YEI7</accession>
<dbReference type="GO" id="GO:0003677">
    <property type="term" value="F:DNA binding"/>
    <property type="evidence" value="ECO:0007669"/>
    <property type="project" value="UniProtKB-KW"/>
</dbReference>
<evidence type="ECO:0000259" key="1">
    <source>
        <dbReference type="PROSITE" id="PS50943"/>
    </source>
</evidence>
<dbReference type="PROSITE" id="PS50943">
    <property type="entry name" value="HTH_CROC1"/>
    <property type="match status" value="1"/>
</dbReference>
<dbReference type="CDD" id="cd00093">
    <property type="entry name" value="HTH_XRE"/>
    <property type="match status" value="1"/>
</dbReference>
<dbReference type="InterPro" id="IPR010982">
    <property type="entry name" value="Lambda_DNA-bd_dom_sf"/>
</dbReference>
<name>A0A1T4YEI7_9BACT</name>